<evidence type="ECO:0000256" key="3">
    <source>
        <dbReference type="ARBA" id="ARBA00022705"/>
    </source>
</evidence>
<feature type="domain" description="Peptidase S24/S26A/S26B/S26C" evidence="13">
    <location>
        <begin position="352"/>
        <end position="467"/>
    </location>
</feature>
<dbReference type="EMBL" id="CP016786">
    <property type="protein sequence ID" value="ASW42541.1"/>
    <property type="molecule type" value="Genomic_DNA"/>
</dbReference>
<dbReference type="GO" id="GO:0006260">
    <property type="term" value="P:DNA replication"/>
    <property type="evidence" value="ECO:0007669"/>
    <property type="project" value="UniProtKB-KW"/>
</dbReference>
<dbReference type="GO" id="GO:0009432">
    <property type="term" value="P:SOS response"/>
    <property type="evidence" value="ECO:0007669"/>
    <property type="project" value="UniProtKB-KW"/>
</dbReference>
<dbReference type="SUPFAM" id="SSF52540">
    <property type="entry name" value="P-loop containing nucleoside triphosphate hydrolases"/>
    <property type="match status" value="1"/>
</dbReference>
<dbReference type="PANTHER" id="PTHR33516">
    <property type="entry name" value="LEXA REPRESSOR"/>
    <property type="match status" value="1"/>
</dbReference>
<dbReference type="Pfam" id="PF00717">
    <property type="entry name" value="Peptidase_S24"/>
    <property type="match status" value="1"/>
</dbReference>
<dbReference type="SUPFAM" id="SSF51306">
    <property type="entry name" value="LexA/Signal peptidase"/>
    <property type="match status" value="1"/>
</dbReference>
<keyword evidence="2" id="KW-0678">Repressor</keyword>
<evidence type="ECO:0000256" key="4">
    <source>
        <dbReference type="ARBA" id="ARBA00022763"/>
    </source>
</evidence>
<dbReference type="OrthoDB" id="9787585at2"/>
<keyword evidence="15" id="KW-1185">Reference proteome</keyword>
<keyword evidence="5 12" id="KW-0378">Hydrolase</keyword>
<proteinExistence type="inferred from homology"/>
<dbReference type="GO" id="GO:0006281">
    <property type="term" value="P:DNA repair"/>
    <property type="evidence" value="ECO:0007669"/>
    <property type="project" value="UniProtKB-KW"/>
</dbReference>
<keyword evidence="7" id="KW-0805">Transcription regulation</keyword>
<dbReference type="NCBIfam" id="TIGR00498">
    <property type="entry name" value="lexA"/>
    <property type="match status" value="1"/>
</dbReference>
<keyword evidence="3" id="KW-0235">DNA replication</keyword>
<dbReference type="InterPro" id="IPR006200">
    <property type="entry name" value="LexA"/>
</dbReference>
<evidence type="ECO:0000256" key="7">
    <source>
        <dbReference type="ARBA" id="ARBA00023015"/>
    </source>
</evidence>
<keyword evidence="6 12" id="KW-0068">Autocatalytic cleavage</keyword>
<keyword evidence="10" id="KW-0234">DNA repair</keyword>
<keyword evidence="9" id="KW-0804">Transcription</keyword>
<dbReference type="GO" id="GO:0003677">
    <property type="term" value="F:DNA binding"/>
    <property type="evidence" value="ECO:0007669"/>
    <property type="project" value="UniProtKB-KW"/>
</dbReference>
<sequence>MELSKVQKRFVNYRISGYQLLKGKEGTGKSTSLVYKALNLENNYCLYNEDKILFVNSDYNKNNISKLLYNNEKNKEHFYSLFSLNKERTDILSIKDIISTYSEAYKREKGLSLKFISNEEENDIFNSLKEKIENLLNGYKFYKKTTMSYIYNEVLWIKSSNFSKEEYLNVDRKGRAISIKRNSKLREAIYKIKEIYNDKLLDQKLMDKFDAVLFALSYVKSKNGMYSHIILDDIEQYTKAEIDLIRALYNEKNYSSFIFSLNSELEGKENSWIVKGKSLSSLGIDTKGRTFNYKLNLGGNKKKIIDTIEKYQYINLKNNSIIDFKIDSASNEKEIFLEDNITYNEEEIKDIPMYSNIAAGSPIEMTENIEGDFHLPESWLERGKEIFILKVKGDSMVEKNILNGDFVVIKRQSYANHNDIVAASLDHEATLKTLKLNGEYPILMPANNAYPSIPIVGRDLTILGVAIGIIKNKQ</sequence>
<dbReference type="InterPro" id="IPR039418">
    <property type="entry name" value="LexA-like"/>
</dbReference>
<dbReference type="InterPro" id="IPR006197">
    <property type="entry name" value="Peptidase_S24_LexA"/>
</dbReference>
<evidence type="ECO:0000256" key="8">
    <source>
        <dbReference type="ARBA" id="ARBA00023125"/>
    </source>
</evidence>
<organism evidence="14 15">
    <name type="scientific">Clostridium isatidis</name>
    <dbReference type="NCBI Taxonomy" id="182773"/>
    <lineage>
        <taxon>Bacteria</taxon>
        <taxon>Bacillati</taxon>
        <taxon>Bacillota</taxon>
        <taxon>Clostridia</taxon>
        <taxon>Eubacteriales</taxon>
        <taxon>Clostridiaceae</taxon>
        <taxon>Clostridium</taxon>
    </lineage>
</organism>
<gene>
    <name evidence="14" type="ORF">BEN51_03325</name>
</gene>
<dbReference type="Gene3D" id="3.40.50.300">
    <property type="entry name" value="P-loop containing nucleotide triphosphate hydrolases"/>
    <property type="match status" value="1"/>
</dbReference>
<evidence type="ECO:0000313" key="15">
    <source>
        <dbReference type="Proteomes" id="UP000264883"/>
    </source>
</evidence>
<dbReference type="AlphaFoldDB" id="A0A343JAI3"/>
<dbReference type="KEGG" id="cia:BEN51_03325"/>
<protein>
    <submittedName>
        <fullName evidence="14">Repressor LexA</fullName>
    </submittedName>
</protein>
<dbReference type="PANTHER" id="PTHR33516:SF2">
    <property type="entry name" value="LEXA REPRESSOR-RELATED"/>
    <property type="match status" value="1"/>
</dbReference>
<keyword evidence="11" id="KW-0742">SOS response</keyword>
<dbReference type="GO" id="GO:0045892">
    <property type="term" value="P:negative regulation of DNA-templated transcription"/>
    <property type="evidence" value="ECO:0007669"/>
    <property type="project" value="InterPro"/>
</dbReference>
<evidence type="ECO:0000256" key="6">
    <source>
        <dbReference type="ARBA" id="ARBA00022813"/>
    </source>
</evidence>
<dbReference type="InterPro" id="IPR036286">
    <property type="entry name" value="LexA/Signal_pep-like_sf"/>
</dbReference>
<evidence type="ECO:0000256" key="2">
    <source>
        <dbReference type="ARBA" id="ARBA00022491"/>
    </source>
</evidence>
<evidence type="ECO:0000256" key="1">
    <source>
        <dbReference type="ARBA" id="ARBA00007484"/>
    </source>
</evidence>
<keyword evidence="8" id="KW-0238">DNA-binding</keyword>
<dbReference type="CDD" id="cd06529">
    <property type="entry name" value="S24_LexA-like"/>
    <property type="match status" value="1"/>
</dbReference>
<evidence type="ECO:0000256" key="9">
    <source>
        <dbReference type="ARBA" id="ARBA00023163"/>
    </source>
</evidence>
<evidence type="ECO:0000256" key="11">
    <source>
        <dbReference type="ARBA" id="ARBA00023236"/>
    </source>
</evidence>
<comment type="similarity">
    <text evidence="1 12">Belongs to the peptidase S24 family.</text>
</comment>
<evidence type="ECO:0000259" key="13">
    <source>
        <dbReference type="Pfam" id="PF00717"/>
    </source>
</evidence>
<evidence type="ECO:0000256" key="12">
    <source>
        <dbReference type="RuleBase" id="RU003991"/>
    </source>
</evidence>
<accession>A0A343JAI3</accession>
<dbReference type="Gene3D" id="2.10.109.10">
    <property type="entry name" value="Umud Fragment, subunit A"/>
    <property type="match status" value="1"/>
</dbReference>
<dbReference type="GO" id="GO:0004252">
    <property type="term" value="F:serine-type endopeptidase activity"/>
    <property type="evidence" value="ECO:0007669"/>
    <property type="project" value="InterPro"/>
</dbReference>
<dbReference type="Proteomes" id="UP000264883">
    <property type="component" value="Chromosome"/>
</dbReference>
<reference evidence="14 15" key="1">
    <citation type="submission" date="2016-08" db="EMBL/GenBank/DDBJ databases">
        <title>Complete Genome Sequence Of The Indigo Reducing Clostridium isatidis DSM15098.</title>
        <authorList>
            <person name="Little G.T."/>
            <person name="Minton N.P."/>
        </authorList>
    </citation>
    <scope>NUCLEOTIDE SEQUENCE [LARGE SCALE GENOMIC DNA]</scope>
    <source>
        <strain evidence="14 15">DSM 15098</strain>
    </source>
</reference>
<dbReference type="PRINTS" id="PR00726">
    <property type="entry name" value="LEXASERPTASE"/>
</dbReference>
<dbReference type="InterPro" id="IPR050077">
    <property type="entry name" value="LexA_repressor"/>
</dbReference>
<dbReference type="InterPro" id="IPR027417">
    <property type="entry name" value="P-loop_NTPase"/>
</dbReference>
<name>A0A343JAI3_9CLOT</name>
<evidence type="ECO:0000313" key="14">
    <source>
        <dbReference type="EMBL" id="ASW42541.1"/>
    </source>
</evidence>
<keyword evidence="4" id="KW-0227">DNA damage</keyword>
<evidence type="ECO:0000256" key="10">
    <source>
        <dbReference type="ARBA" id="ARBA00023204"/>
    </source>
</evidence>
<evidence type="ECO:0000256" key="5">
    <source>
        <dbReference type="ARBA" id="ARBA00022801"/>
    </source>
</evidence>
<dbReference type="RefSeq" id="WP_119864679.1">
    <property type="nucleotide sequence ID" value="NZ_CP016786.1"/>
</dbReference>
<dbReference type="InterPro" id="IPR015927">
    <property type="entry name" value="Peptidase_S24_S26A/B/C"/>
</dbReference>